<keyword evidence="2" id="KW-0240">DNA-directed RNA polymerase</keyword>
<keyword evidence="3" id="KW-0804">Transcription</keyword>
<dbReference type="PANTHER" id="PTHR13408">
    <property type="entry name" value="DNA-DIRECTED RNA POLYMERASE III"/>
    <property type="match status" value="1"/>
</dbReference>
<keyword evidence="4" id="KW-0539">Nucleus</keyword>
<evidence type="ECO:0000256" key="4">
    <source>
        <dbReference type="ARBA" id="ARBA00023242"/>
    </source>
</evidence>
<feature type="compositionally biased region" description="Pro residues" evidence="6">
    <location>
        <begin position="1"/>
        <end position="10"/>
    </location>
</feature>
<dbReference type="InterPro" id="IPR007811">
    <property type="entry name" value="RPC4"/>
</dbReference>
<keyword evidence="8" id="KW-1185">Reference proteome</keyword>
<dbReference type="AlphaFoldDB" id="A0AAN7TYZ0"/>
<accession>A0AAN7TYZ0</accession>
<dbReference type="GO" id="GO:0005666">
    <property type="term" value="C:RNA polymerase III complex"/>
    <property type="evidence" value="ECO:0007669"/>
    <property type="project" value="InterPro"/>
</dbReference>
<sequence>MSAPPQPPGKPSANQSEAKPAPRLKSIKPITPGDANKIAPSIPSVKTKKEFKPNIPTARKKKDDKDPLSGAITDLISASLSPLNVGDRPAKPNASSMGKFRPNLNPNRKKPAAIPITNLFHTPLVQADTQPQSTYEMNKKSEKKDSDLLAQLFHEMEVDPMQPFHPTHLPLVDPRKIMKAYSLDDASKDLNETKKELEEKIKNGELSDTTNFNLQAIGSEDNNGGQVKFVESSKKKNKEVSTKDKPFYVEDQFLNKDKLFFIQLPNSLPSTQSRPNFNIPNPVLPPPKPTTITKTVTNPDGSITTTTIPINGDTKLEEQPKVELDEKAFVPMIYPGDFPPSLKEMPSGKLGTLKIYKSGKTILKIGAVEYDISSGDKLKFLEEVKCFQTKGGPENSPTCYTLGIPSQHLVAAPIISQISGI</sequence>
<gene>
    <name evidence="7" type="ORF">RB653_003249</name>
</gene>
<feature type="coiled-coil region" evidence="5">
    <location>
        <begin position="180"/>
        <end position="207"/>
    </location>
</feature>
<proteinExistence type="predicted"/>
<keyword evidence="5" id="KW-0175">Coiled coil</keyword>
<evidence type="ECO:0000256" key="2">
    <source>
        <dbReference type="ARBA" id="ARBA00022478"/>
    </source>
</evidence>
<dbReference type="EMBL" id="JAVFKY010000004">
    <property type="protein sequence ID" value="KAK5578293.1"/>
    <property type="molecule type" value="Genomic_DNA"/>
</dbReference>
<comment type="subcellular location">
    <subcellularLocation>
        <location evidence="1">Nucleus</location>
    </subcellularLocation>
</comment>
<evidence type="ECO:0000313" key="7">
    <source>
        <dbReference type="EMBL" id="KAK5578293.1"/>
    </source>
</evidence>
<dbReference type="Proteomes" id="UP001344447">
    <property type="component" value="Unassembled WGS sequence"/>
</dbReference>
<feature type="compositionally biased region" description="Polar residues" evidence="6">
    <location>
        <begin position="300"/>
        <end position="309"/>
    </location>
</feature>
<comment type="caution">
    <text evidence="7">The sequence shown here is derived from an EMBL/GenBank/DDBJ whole genome shotgun (WGS) entry which is preliminary data.</text>
</comment>
<dbReference type="Pfam" id="PF05132">
    <property type="entry name" value="RNA_pol_Rpc4"/>
    <property type="match status" value="1"/>
</dbReference>
<evidence type="ECO:0000256" key="5">
    <source>
        <dbReference type="SAM" id="Coils"/>
    </source>
</evidence>
<feature type="compositionally biased region" description="Low complexity" evidence="6">
    <location>
        <begin position="290"/>
        <end position="299"/>
    </location>
</feature>
<evidence type="ECO:0000256" key="3">
    <source>
        <dbReference type="ARBA" id="ARBA00023163"/>
    </source>
</evidence>
<evidence type="ECO:0000256" key="6">
    <source>
        <dbReference type="SAM" id="MobiDB-lite"/>
    </source>
</evidence>
<name>A0AAN7TYZ0_9MYCE</name>
<feature type="region of interest" description="Disordered" evidence="6">
    <location>
        <begin position="272"/>
        <end position="310"/>
    </location>
</feature>
<dbReference type="PANTHER" id="PTHR13408:SF0">
    <property type="entry name" value="DNA-DIRECTED RNA POLYMERASE III SUBUNIT RPC4"/>
    <property type="match status" value="1"/>
</dbReference>
<dbReference type="GO" id="GO:0042797">
    <property type="term" value="P:tRNA transcription by RNA polymerase III"/>
    <property type="evidence" value="ECO:0007669"/>
    <property type="project" value="TreeGrafter"/>
</dbReference>
<organism evidence="7 8">
    <name type="scientific">Dictyostelium firmibasis</name>
    <dbReference type="NCBI Taxonomy" id="79012"/>
    <lineage>
        <taxon>Eukaryota</taxon>
        <taxon>Amoebozoa</taxon>
        <taxon>Evosea</taxon>
        <taxon>Eumycetozoa</taxon>
        <taxon>Dictyostelia</taxon>
        <taxon>Dictyosteliales</taxon>
        <taxon>Dictyosteliaceae</taxon>
        <taxon>Dictyostelium</taxon>
    </lineage>
</organism>
<feature type="region of interest" description="Disordered" evidence="6">
    <location>
        <begin position="1"/>
        <end position="108"/>
    </location>
</feature>
<dbReference type="GO" id="GO:0003677">
    <property type="term" value="F:DNA binding"/>
    <property type="evidence" value="ECO:0007669"/>
    <property type="project" value="InterPro"/>
</dbReference>
<evidence type="ECO:0000256" key="1">
    <source>
        <dbReference type="ARBA" id="ARBA00004123"/>
    </source>
</evidence>
<protein>
    <submittedName>
        <fullName evidence="7">Uncharacterized protein</fullName>
    </submittedName>
</protein>
<evidence type="ECO:0000313" key="8">
    <source>
        <dbReference type="Proteomes" id="UP001344447"/>
    </source>
</evidence>
<reference evidence="7 8" key="1">
    <citation type="submission" date="2023-11" db="EMBL/GenBank/DDBJ databases">
        <title>Dfirmibasis_genome.</title>
        <authorList>
            <person name="Edelbroek B."/>
            <person name="Kjellin J."/>
            <person name="Jerlstrom-Hultqvist J."/>
            <person name="Soderbom F."/>
        </authorList>
    </citation>
    <scope>NUCLEOTIDE SEQUENCE [LARGE SCALE GENOMIC DNA]</scope>
    <source>
        <strain evidence="7 8">TNS-C-14</strain>
    </source>
</reference>